<comment type="subcellular location">
    <subcellularLocation>
        <location evidence="1 7">Cell membrane</location>
        <topology evidence="1 7">Multi-pass membrane protein</topology>
    </subcellularLocation>
</comment>
<keyword evidence="4 7" id="KW-0812">Transmembrane</keyword>
<dbReference type="PANTHER" id="PTHR43227:SF7">
    <property type="entry name" value="ARABINOOLIGOSACCHARIDES TRANSPORT SYSTEM PERMEASE PROTEIN ARAP"/>
    <property type="match status" value="1"/>
</dbReference>
<dbReference type="GO" id="GO:0055085">
    <property type="term" value="P:transmembrane transport"/>
    <property type="evidence" value="ECO:0007669"/>
    <property type="project" value="InterPro"/>
</dbReference>
<feature type="transmembrane region" description="Helical" evidence="7">
    <location>
        <begin position="104"/>
        <end position="121"/>
    </location>
</feature>
<dbReference type="GO" id="GO:0005886">
    <property type="term" value="C:plasma membrane"/>
    <property type="evidence" value="ECO:0007669"/>
    <property type="project" value="UniProtKB-SubCell"/>
</dbReference>
<dbReference type="PANTHER" id="PTHR43227">
    <property type="entry name" value="BLL4140 PROTEIN"/>
    <property type="match status" value="1"/>
</dbReference>
<evidence type="ECO:0000256" key="3">
    <source>
        <dbReference type="ARBA" id="ARBA00022475"/>
    </source>
</evidence>
<evidence type="ECO:0000256" key="5">
    <source>
        <dbReference type="ARBA" id="ARBA00022989"/>
    </source>
</evidence>
<organism evidence="9 10">
    <name type="scientific">Aerophobetes bacterium</name>
    <dbReference type="NCBI Taxonomy" id="2030807"/>
    <lineage>
        <taxon>Bacteria</taxon>
        <taxon>Candidatus Aerophobota</taxon>
    </lineage>
</organism>
<evidence type="ECO:0000256" key="2">
    <source>
        <dbReference type="ARBA" id="ARBA00022448"/>
    </source>
</evidence>
<dbReference type="InterPro" id="IPR050809">
    <property type="entry name" value="UgpAE/MalFG_permease"/>
</dbReference>
<keyword evidence="3" id="KW-1003">Cell membrane</keyword>
<dbReference type="AlphaFoldDB" id="A0A523RRB9"/>
<dbReference type="EMBL" id="SOKJ01000373">
    <property type="protein sequence ID" value="TET08189.1"/>
    <property type="molecule type" value="Genomic_DNA"/>
</dbReference>
<feature type="domain" description="ABC transmembrane type-1" evidence="8">
    <location>
        <begin position="67"/>
        <end position="281"/>
    </location>
</feature>
<proteinExistence type="inferred from homology"/>
<keyword evidence="2 7" id="KW-0813">Transport</keyword>
<evidence type="ECO:0000256" key="6">
    <source>
        <dbReference type="ARBA" id="ARBA00023136"/>
    </source>
</evidence>
<feature type="transmembrane region" description="Helical" evidence="7">
    <location>
        <begin position="263"/>
        <end position="283"/>
    </location>
</feature>
<gene>
    <name evidence="9" type="ORF">E3J84_06490</name>
</gene>
<evidence type="ECO:0000259" key="8">
    <source>
        <dbReference type="PROSITE" id="PS50928"/>
    </source>
</evidence>
<evidence type="ECO:0000313" key="9">
    <source>
        <dbReference type="EMBL" id="TET08189.1"/>
    </source>
</evidence>
<dbReference type="PROSITE" id="PS50928">
    <property type="entry name" value="ABC_TM1"/>
    <property type="match status" value="1"/>
</dbReference>
<evidence type="ECO:0000256" key="1">
    <source>
        <dbReference type="ARBA" id="ARBA00004651"/>
    </source>
</evidence>
<dbReference type="CDD" id="cd06261">
    <property type="entry name" value="TM_PBP2"/>
    <property type="match status" value="1"/>
</dbReference>
<accession>A0A523RRB9</accession>
<reference evidence="9 10" key="1">
    <citation type="submission" date="2019-03" db="EMBL/GenBank/DDBJ databases">
        <title>Metabolic potential of uncultured bacteria and archaea associated with petroleum seepage in deep-sea sediments.</title>
        <authorList>
            <person name="Dong X."/>
            <person name="Hubert C."/>
        </authorList>
    </citation>
    <scope>NUCLEOTIDE SEQUENCE [LARGE SCALE GENOMIC DNA]</scope>
    <source>
        <strain evidence="9">E44_bin7</strain>
    </source>
</reference>
<evidence type="ECO:0000256" key="7">
    <source>
        <dbReference type="RuleBase" id="RU363032"/>
    </source>
</evidence>
<evidence type="ECO:0000256" key="4">
    <source>
        <dbReference type="ARBA" id="ARBA00022692"/>
    </source>
</evidence>
<dbReference type="SUPFAM" id="SSF161098">
    <property type="entry name" value="MetI-like"/>
    <property type="match status" value="1"/>
</dbReference>
<feature type="transmembrane region" description="Helical" evidence="7">
    <location>
        <begin position="7"/>
        <end position="29"/>
    </location>
</feature>
<evidence type="ECO:0000313" key="10">
    <source>
        <dbReference type="Proteomes" id="UP000316360"/>
    </source>
</evidence>
<feature type="transmembrane region" description="Helical" evidence="7">
    <location>
        <begin position="154"/>
        <end position="179"/>
    </location>
</feature>
<comment type="similarity">
    <text evidence="7">Belongs to the binding-protein-dependent transport system permease family.</text>
</comment>
<dbReference type="InterPro" id="IPR000515">
    <property type="entry name" value="MetI-like"/>
</dbReference>
<name>A0A523RRB9_UNCAE</name>
<feature type="transmembrane region" description="Helical" evidence="7">
    <location>
        <begin position="71"/>
        <end position="92"/>
    </location>
</feature>
<dbReference type="Pfam" id="PF00528">
    <property type="entry name" value="BPD_transp_1"/>
    <property type="match status" value="1"/>
</dbReference>
<feature type="transmembrane region" description="Helical" evidence="7">
    <location>
        <begin position="231"/>
        <end position="251"/>
    </location>
</feature>
<dbReference type="InterPro" id="IPR035906">
    <property type="entry name" value="MetI-like_sf"/>
</dbReference>
<protein>
    <submittedName>
        <fullName evidence="9">Sugar ABC transporter permease</fullName>
    </submittedName>
</protein>
<feature type="transmembrane region" description="Helical" evidence="7">
    <location>
        <begin position="200"/>
        <end position="225"/>
    </location>
</feature>
<keyword evidence="5 7" id="KW-1133">Transmembrane helix</keyword>
<comment type="caution">
    <text evidence="9">The sequence shown here is derived from an EMBL/GenBank/DDBJ whole genome shotgun (WGS) entry which is preliminary data.</text>
</comment>
<keyword evidence="6 7" id="KW-0472">Membrane</keyword>
<dbReference type="Gene3D" id="1.10.3720.10">
    <property type="entry name" value="MetI-like"/>
    <property type="match status" value="1"/>
</dbReference>
<dbReference type="Proteomes" id="UP000316360">
    <property type="component" value="Unassembled WGS sequence"/>
</dbReference>
<sequence>MKKTSHLIGILMLVPCMVLIFALMLYPVAVSLKMSFYRETLTGLRTRFIGFSNYAYLWQNRKFIAAFLRGFIWVGGTLTFQTLLGVGAALLLNQKFLGRGFARGCVLLPFFLPGVSIYLVWRWMYSDLYGVINQALLDLHLIQEPVLWLSSINLALWALIFMAGWIYFPFVTINVLARLQTIEPQLYEAARIDGASFWKCFVHITLPQVRSVLLVVILLRALWMFNKFNEIWIVTAGGPAGSTTTLPILAFKEAFKVQRLGRASAITTTLFILVLAVATIYLVTFKPAKEVT</sequence>